<dbReference type="RefSeq" id="WP_171976052.1">
    <property type="nucleotide sequence ID" value="NZ_CAWOXK010000001.1"/>
</dbReference>
<protein>
    <submittedName>
        <fullName evidence="1">Uncharacterized protein</fullName>
    </submittedName>
</protein>
<evidence type="ECO:0000313" key="1">
    <source>
        <dbReference type="EMBL" id="QDL08283.1"/>
    </source>
</evidence>
<evidence type="ECO:0000313" key="2">
    <source>
        <dbReference type="Proteomes" id="UP000503129"/>
    </source>
</evidence>
<dbReference type="KEGG" id="bsen:DP114_10560"/>
<dbReference type="AlphaFoldDB" id="A0A856MAV8"/>
<gene>
    <name evidence="1" type="ORF">DP114_10560</name>
</gene>
<keyword evidence="2" id="KW-1185">Reference proteome</keyword>
<dbReference type="Pfam" id="PF13384">
    <property type="entry name" value="HTH_23"/>
    <property type="match status" value="1"/>
</dbReference>
<sequence length="92" mass="10651">MPKLVTIQPHMRVEELEQRYRECSDVVESRHYQIIWLLAKGKTTAELAEVTGYSRGWIRGLARHYNQQGAFAHSANAPCLGKMTETILDFRF</sequence>
<organism evidence="1 2">
    <name type="scientific">Brasilonema sennae CENA114</name>
    <dbReference type="NCBI Taxonomy" id="415709"/>
    <lineage>
        <taxon>Bacteria</taxon>
        <taxon>Bacillati</taxon>
        <taxon>Cyanobacteriota</taxon>
        <taxon>Cyanophyceae</taxon>
        <taxon>Nostocales</taxon>
        <taxon>Scytonemataceae</taxon>
        <taxon>Brasilonema</taxon>
        <taxon>Bromeliae group (in: Brasilonema)</taxon>
    </lineage>
</organism>
<name>A0A856MAV8_9CYAN</name>
<accession>A0A856MAV8</accession>
<proteinExistence type="predicted"/>
<dbReference type="EMBL" id="CP030118">
    <property type="protein sequence ID" value="QDL08283.1"/>
    <property type="molecule type" value="Genomic_DNA"/>
</dbReference>
<dbReference type="Proteomes" id="UP000503129">
    <property type="component" value="Chromosome"/>
</dbReference>
<reference evidence="1 2" key="1">
    <citation type="submission" date="2018-06" db="EMBL/GenBank/DDBJ databases">
        <title>Comparative genomics of Brasilonema spp. strains.</title>
        <authorList>
            <person name="Alvarenga D.O."/>
            <person name="Fiore M.F."/>
            <person name="Varani A.M."/>
        </authorList>
    </citation>
    <scope>NUCLEOTIDE SEQUENCE [LARGE SCALE GENOMIC DNA]</scope>
    <source>
        <strain evidence="1 2">CENA114</strain>
    </source>
</reference>